<accession>A0ABS9PTZ0</accession>
<keyword evidence="1" id="KW-0472">Membrane</keyword>
<evidence type="ECO:0000256" key="1">
    <source>
        <dbReference type="SAM" id="Phobius"/>
    </source>
</evidence>
<evidence type="ECO:0000313" key="2">
    <source>
        <dbReference type="EMBL" id="MCG7276179.1"/>
    </source>
</evidence>
<proteinExistence type="predicted"/>
<name>A0ABS9PTZ0_9CORY</name>
<dbReference type="RefSeq" id="WP_239180176.1">
    <property type="nucleotide sequence ID" value="NZ_JAKRDF010000006.1"/>
</dbReference>
<keyword evidence="1" id="KW-1133">Transmembrane helix</keyword>
<feature type="transmembrane region" description="Helical" evidence="1">
    <location>
        <begin position="99"/>
        <end position="121"/>
    </location>
</feature>
<evidence type="ECO:0000313" key="3">
    <source>
        <dbReference type="Proteomes" id="UP001521911"/>
    </source>
</evidence>
<organism evidence="2 3">
    <name type="scientific">Corynebacterium singulare</name>
    <dbReference type="NCBI Taxonomy" id="161899"/>
    <lineage>
        <taxon>Bacteria</taxon>
        <taxon>Bacillati</taxon>
        <taxon>Actinomycetota</taxon>
        <taxon>Actinomycetes</taxon>
        <taxon>Mycobacteriales</taxon>
        <taxon>Corynebacteriaceae</taxon>
        <taxon>Corynebacterium</taxon>
    </lineage>
</organism>
<gene>
    <name evidence="2" type="ORF">MHK08_06810</name>
</gene>
<feature type="transmembrane region" description="Helical" evidence="1">
    <location>
        <begin position="73"/>
        <end position="93"/>
    </location>
</feature>
<protein>
    <submittedName>
        <fullName evidence="2">Uncharacterized protein</fullName>
    </submittedName>
</protein>
<keyword evidence="1" id="KW-0812">Transmembrane</keyword>
<dbReference type="Proteomes" id="UP001521911">
    <property type="component" value="Unassembled WGS sequence"/>
</dbReference>
<feature type="transmembrane region" description="Helical" evidence="1">
    <location>
        <begin position="38"/>
        <end position="61"/>
    </location>
</feature>
<comment type="caution">
    <text evidence="2">The sequence shown here is derived from an EMBL/GenBank/DDBJ whole genome shotgun (WGS) entry which is preliminary data.</text>
</comment>
<reference evidence="2 3" key="1">
    <citation type="submission" date="2022-02" db="EMBL/GenBank/DDBJ databases">
        <title>Uncovering new skin microbiome diversity through culturing and metagenomics.</title>
        <authorList>
            <person name="Conlan S."/>
            <person name="Deming C."/>
            <person name="Nisc Comparative Sequencing Program N."/>
            <person name="Segre J.A."/>
        </authorList>
    </citation>
    <scope>NUCLEOTIDE SEQUENCE [LARGE SCALE GENOMIC DNA]</scope>
    <source>
        <strain evidence="2 3">ACRQV</strain>
    </source>
</reference>
<dbReference type="EMBL" id="JAKRDF010000006">
    <property type="protein sequence ID" value="MCG7276179.1"/>
    <property type="molecule type" value="Genomic_DNA"/>
</dbReference>
<keyword evidence="3" id="KW-1185">Reference proteome</keyword>
<sequence length="136" mass="14389">MNPLHAHTTPIPTPLWVRLGASLLAGAAVTVGTSSIHFGLALGLSLVFILAACALTILHPYRVRMREFAEDHNVTMVPSIAQLLPLMVLWLTIMVAPLIALPVWGSVLVGVLVGGAAFVLFPHVDGSRKLAYAPPA</sequence>